<dbReference type="Gene3D" id="1.20.1560.10">
    <property type="entry name" value="ABC transporter type 1, transmembrane domain"/>
    <property type="match status" value="1"/>
</dbReference>
<evidence type="ECO:0000256" key="3">
    <source>
        <dbReference type="ARBA" id="ARBA00022475"/>
    </source>
</evidence>
<dbReference type="PROSITE" id="PS50929">
    <property type="entry name" value="ABC_TM1F"/>
    <property type="match status" value="1"/>
</dbReference>
<dbReference type="SMART" id="SM00382">
    <property type="entry name" value="AAA"/>
    <property type="match status" value="1"/>
</dbReference>
<keyword evidence="6" id="KW-0067">ATP-binding</keyword>
<dbReference type="EMBL" id="CP002160">
    <property type="protein sequence ID" value="ADL52582.1"/>
    <property type="molecule type" value="Genomic_DNA"/>
</dbReference>
<accession>D9SSS0</accession>
<evidence type="ECO:0000256" key="9">
    <source>
        <dbReference type="SAM" id="Phobius"/>
    </source>
</evidence>
<keyword evidence="7 9" id="KW-1133">Transmembrane helix</keyword>
<dbReference type="PROSITE" id="PS50893">
    <property type="entry name" value="ABC_TRANSPORTER_2"/>
    <property type="match status" value="1"/>
</dbReference>
<dbReference type="FunFam" id="1.20.1560.10:FF:000040">
    <property type="entry name" value="Multidrug ABC transporter ATP-binding protein"/>
    <property type="match status" value="1"/>
</dbReference>
<dbReference type="SUPFAM" id="SSF52540">
    <property type="entry name" value="P-loop containing nucleoside triphosphate hydrolases"/>
    <property type="match status" value="1"/>
</dbReference>
<evidence type="ECO:0000256" key="4">
    <source>
        <dbReference type="ARBA" id="ARBA00022692"/>
    </source>
</evidence>
<feature type="transmembrane region" description="Helical" evidence="9">
    <location>
        <begin position="52"/>
        <end position="77"/>
    </location>
</feature>
<dbReference type="InterPro" id="IPR003593">
    <property type="entry name" value="AAA+_ATPase"/>
</dbReference>
<keyword evidence="2" id="KW-0813">Transport</keyword>
<dbReference type="InterPro" id="IPR036640">
    <property type="entry name" value="ABC1_TM_sf"/>
</dbReference>
<evidence type="ECO:0000256" key="7">
    <source>
        <dbReference type="ARBA" id="ARBA00022989"/>
    </source>
</evidence>
<dbReference type="RefSeq" id="WP_010075676.1">
    <property type="nucleotide sequence ID" value="NC_014393.1"/>
</dbReference>
<proteinExistence type="predicted"/>
<gene>
    <name evidence="12" type="ordered locus">Clocel_2887</name>
</gene>
<dbReference type="PROSITE" id="PS00211">
    <property type="entry name" value="ABC_TRANSPORTER_1"/>
    <property type="match status" value="1"/>
</dbReference>
<dbReference type="CDD" id="cd18548">
    <property type="entry name" value="ABC_6TM_Tm287_like"/>
    <property type="match status" value="1"/>
</dbReference>
<dbReference type="PANTHER" id="PTHR43394">
    <property type="entry name" value="ATP-DEPENDENT PERMEASE MDL1, MITOCHONDRIAL"/>
    <property type="match status" value="1"/>
</dbReference>
<evidence type="ECO:0000313" key="13">
    <source>
        <dbReference type="Proteomes" id="UP000002730"/>
    </source>
</evidence>
<name>D9SSS0_CLOC7</name>
<organism evidence="12 13">
    <name type="scientific">Clostridium cellulovorans (strain ATCC 35296 / DSM 3052 / OCM 3 / 743B)</name>
    <dbReference type="NCBI Taxonomy" id="573061"/>
    <lineage>
        <taxon>Bacteria</taxon>
        <taxon>Bacillati</taxon>
        <taxon>Bacillota</taxon>
        <taxon>Clostridia</taxon>
        <taxon>Eubacteriales</taxon>
        <taxon>Clostridiaceae</taxon>
        <taxon>Clostridium</taxon>
    </lineage>
</organism>
<dbReference type="GO" id="GO:0005886">
    <property type="term" value="C:plasma membrane"/>
    <property type="evidence" value="ECO:0007669"/>
    <property type="project" value="UniProtKB-SubCell"/>
</dbReference>
<keyword evidence="8 9" id="KW-0472">Membrane</keyword>
<dbReference type="SUPFAM" id="SSF90123">
    <property type="entry name" value="ABC transporter transmembrane region"/>
    <property type="match status" value="1"/>
</dbReference>
<dbReference type="eggNOG" id="COG1132">
    <property type="taxonomic scope" value="Bacteria"/>
</dbReference>
<evidence type="ECO:0000313" key="12">
    <source>
        <dbReference type="EMBL" id="ADL52582.1"/>
    </source>
</evidence>
<dbReference type="InterPro" id="IPR039421">
    <property type="entry name" value="Type_1_exporter"/>
</dbReference>
<feature type="transmembrane region" description="Helical" evidence="9">
    <location>
        <begin position="155"/>
        <end position="175"/>
    </location>
</feature>
<feature type="transmembrane region" description="Helical" evidence="9">
    <location>
        <begin position="238"/>
        <end position="258"/>
    </location>
</feature>
<dbReference type="AlphaFoldDB" id="D9SSS0"/>
<evidence type="ECO:0000256" key="2">
    <source>
        <dbReference type="ARBA" id="ARBA00022448"/>
    </source>
</evidence>
<evidence type="ECO:0000256" key="5">
    <source>
        <dbReference type="ARBA" id="ARBA00022741"/>
    </source>
</evidence>
<keyword evidence="5" id="KW-0547">Nucleotide-binding</keyword>
<dbReference type="Proteomes" id="UP000002730">
    <property type="component" value="Chromosome"/>
</dbReference>
<evidence type="ECO:0000256" key="8">
    <source>
        <dbReference type="ARBA" id="ARBA00023136"/>
    </source>
</evidence>
<dbReference type="Pfam" id="PF00664">
    <property type="entry name" value="ABC_membrane"/>
    <property type="match status" value="1"/>
</dbReference>
<protein>
    <submittedName>
        <fullName evidence="12">ABC transporter transmembrane region</fullName>
    </submittedName>
</protein>
<dbReference type="OrthoDB" id="9762778at2"/>
<dbReference type="GO" id="GO:0005524">
    <property type="term" value="F:ATP binding"/>
    <property type="evidence" value="ECO:0007669"/>
    <property type="project" value="UniProtKB-KW"/>
</dbReference>
<sequence length="575" mass="63664">MIKLLRYLKPYKFHVVAILALLFTQAIAELYLPTLMSDIINKGIVDGDNSYIWQTGIRMILVSGLSGIAAILATLLATKSAVGFGTILRKEVFHKVEEFSLNEVDKIGTASLITRTTNDITQIQQVAIMILRMMLYAPIMSIGAAIMAIKEDSGLSWVILVVIPVIAVVIGLIMVKALPLFKIIQSKVDKLNLVLRENLTGMRVIRAFNKVEYEKVRFDKANEDLTDTNIKVNKIMSILMPVLMLIFNLTTICILWFGGKRIDTGDMQVGSLLAFIQYIMQMMFSILMLTMMFVLVPRAQASSQRINEVLDTELEIKDINRTKNGSSMQGYIEFKDVTFRYPGAEESVLENISFSAKPGETTAIIGGTGSGKSTLVNLIPRFYDVEKGDILVDGVSVKEMSQETLRKKIGLVPQKAVLFSGTIKENLRYGKEDATDIEIAHAAKVAQAESFISELGEGYDSYIAQGGNNVSGGQKQRLSIARALIRKPEIYVFDDSFSALDFKTDAKLRAALKGETKDATVIIVAQRVTTVMDADRIIVLEDGKIVGMGTHKELLQGNEVYREIVSSQLSEEELA</sequence>
<keyword evidence="4 9" id="KW-0812">Transmembrane</keyword>
<keyword evidence="3" id="KW-1003">Cell membrane</keyword>
<dbReference type="GO" id="GO:0016887">
    <property type="term" value="F:ATP hydrolysis activity"/>
    <property type="evidence" value="ECO:0007669"/>
    <property type="project" value="InterPro"/>
</dbReference>
<feature type="domain" description="ABC transmembrane type-1" evidence="11">
    <location>
        <begin position="16"/>
        <end position="298"/>
    </location>
</feature>
<evidence type="ECO:0000256" key="6">
    <source>
        <dbReference type="ARBA" id="ARBA00022840"/>
    </source>
</evidence>
<dbReference type="Pfam" id="PF00005">
    <property type="entry name" value="ABC_tran"/>
    <property type="match status" value="1"/>
</dbReference>
<dbReference type="InterPro" id="IPR011527">
    <property type="entry name" value="ABC1_TM_dom"/>
</dbReference>
<dbReference type="STRING" id="573061.Clocel_2887"/>
<reference evidence="12 13" key="1">
    <citation type="submission" date="2010-08" db="EMBL/GenBank/DDBJ databases">
        <title>Complete sequence of Clostridium cellulovorans 743B.</title>
        <authorList>
            <consortium name="US DOE Joint Genome Institute"/>
            <person name="Lucas S."/>
            <person name="Copeland A."/>
            <person name="Lapidus A."/>
            <person name="Cheng J.-F."/>
            <person name="Bruce D."/>
            <person name="Goodwin L."/>
            <person name="Pitluck S."/>
            <person name="Chertkov O."/>
            <person name="Detter J.C."/>
            <person name="Han C."/>
            <person name="Tapia R."/>
            <person name="Land M."/>
            <person name="Hauser L."/>
            <person name="Chang Y.-J."/>
            <person name="Jeffries C."/>
            <person name="Kyrpides N."/>
            <person name="Ivanova N."/>
            <person name="Mikhailova N."/>
            <person name="Hemme C.L."/>
            <person name="Woyke T."/>
        </authorList>
    </citation>
    <scope>NUCLEOTIDE SEQUENCE [LARGE SCALE GENOMIC DNA]</scope>
    <source>
        <strain evidence="13">ATCC 35296 / DSM 3052 / OCM 3 / 743B</strain>
    </source>
</reference>
<evidence type="ECO:0000256" key="1">
    <source>
        <dbReference type="ARBA" id="ARBA00004651"/>
    </source>
</evidence>
<keyword evidence="13" id="KW-1185">Reference proteome</keyword>
<dbReference type="InterPro" id="IPR003439">
    <property type="entry name" value="ABC_transporter-like_ATP-bd"/>
</dbReference>
<dbReference type="PANTHER" id="PTHR43394:SF1">
    <property type="entry name" value="ATP-BINDING CASSETTE SUB-FAMILY B MEMBER 10, MITOCHONDRIAL"/>
    <property type="match status" value="1"/>
</dbReference>
<dbReference type="GO" id="GO:0015421">
    <property type="term" value="F:ABC-type oligopeptide transporter activity"/>
    <property type="evidence" value="ECO:0007669"/>
    <property type="project" value="TreeGrafter"/>
</dbReference>
<evidence type="ECO:0000259" key="10">
    <source>
        <dbReference type="PROSITE" id="PS50893"/>
    </source>
</evidence>
<dbReference type="FunFam" id="3.40.50.300:FF:000854">
    <property type="entry name" value="Multidrug ABC transporter ATP-binding protein"/>
    <property type="match status" value="1"/>
</dbReference>
<dbReference type="KEGG" id="ccb:Clocel_2887"/>
<evidence type="ECO:0000259" key="11">
    <source>
        <dbReference type="PROSITE" id="PS50929"/>
    </source>
</evidence>
<feature type="transmembrane region" description="Helical" evidence="9">
    <location>
        <begin position="130"/>
        <end position="149"/>
    </location>
</feature>
<dbReference type="HOGENOM" id="CLU_000604_84_3_9"/>
<dbReference type="Gene3D" id="3.40.50.300">
    <property type="entry name" value="P-loop containing nucleotide triphosphate hydrolases"/>
    <property type="match status" value="1"/>
</dbReference>
<dbReference type="InterPro" id="IPR027417">
    <property type="entry name" value="P-loop_NTPase"/>
</dbReference>
<dbReference type="InterPro" id="IPR017871">
    <property type="entry name" value="ABC_transporter-like_CS"/>
</dbReference>
<feature type="transmembrane region" description="Helical" evidence="9">
    <location>
        <begin position="278"/>
        <end position="296"/>
    </location>
</feature>
<feature type="domain" description="ABC transporter" evidence="10">
    <location>
        <begin position="332"/>
        <end position="567"/>
    </location>
</feature>
<comment type="subcellular location">
    <subcellularLocation>
        <location evidence="1">Cell membrane</location>
        <topology evidence="1">Multi-pass membrane protein</topology>
    </subcellularLocation>
</comment>